<dbReference type="AlphaFoldDB" id="F0V8Q8"/>
<dbReference type="InterPro" id="IPR056579">
    <property type="entry name" value="Ufl1_N"/>
</dbReference>
<feature type="compositionally biased region" description="Low complexity" evidence="1">
    <location>
        <begin position="444"/>
        <end position="453"/>
    </location>
</feature>
<reference evidence="3" key="1">
    <citation type="submission" date="2011-02" db="EMBL/GenBank/DDBJ databases">
        <authorList>
            <person name="Aslett M."/>
        </authorList>
    </citation>
    <scope>NUCLEOTIDE SEQUENCE</scope>
    <source>
        <strain evidence="3">Liverpool</strain>
    </source>
</reference>
<dbReference type="GO" id="GO:0032434">
    <property type="term" value="P:regulation of proteasomal ubiquitin-dependent protein catabolic process"/>
    <property type="evidence" value="ECO:0007669"/>
    <property type="project" value="TreeGrafter"/>
</dbReference>
<dbReference type="InterPro" id="IPR018611">
    <property type="entry name" value="Ufl1"/>
</dbReference>
<dbReference type="Proteomes" id="UP000007494">
    <property type="component" value="Chromosome II"/>
</dbReference>
<organism evidence="3 5">
    <name type="scientific">Neospora caninum (strain Liverpool)</name>
    <dbReference type="NCBI Taxonomy" id="572307"/>
    <lineage>
        <taxon>Eukaryota</taxon>
        <taxon>Sar</taxon>
        <taxon>Alveolata</taxon>
        <taxon>Apicomplexa</taxon>
        <taxon>Conoidasida</taxon>
        <taxon>Coccidia</taxon>
        <taxon>Eucoccidiorida</taxon>
        <taxon>Eimeriorina</taxon>
        <taxon>Sarcocystidae</taxon>
        <taxon>Neospora</taxon>
    </lineage>
</organism>
<dbReference type="VEuPathDB" id="ToxoDB:NCLIV_005750"/>
<keyword evidence="5" id="KW-1185">Reference proteome</keyword>
<dbReference type="PANTHER" id="PTHR31057">
    <property type="entry name" value="E3 UFM1-PROTEIN LIGASE 1"/>
    <property type="match status" value="1"/>
</dbReference>
<dbReference type="eggNOG" id="KOG2235">
    <property type="taxonomic scope" value="Eukaryota"/>
</dbReference>
<dbReference type="GO" id="GO:0061666">
    <property type="term" value="F:UFM1 ligase activity"/>
    <property type="evidence" value="ECO:0007669"/>
    <property type="project" value="InterPro"/>
</dbReference>
<feature type="compositionally biased region" description="Basic residues" evidence="1">
    <location>
        <begin position="422"/>
        <end position="432"/>
    </location>
</feature>
<feature type="domain" description="E3 UFM1-protein ligase 1-like N-terminal" evidence="2">
    <location>
        <begin position="4"/>
        <end position="269"/>
    </location>
</feature>
<evidence type="ECO:0000313" key="5">
    <source>
        <dbReference type="Proteomes" id="UP000007494"/>
    </source>
</evidence>
<protein>
    <submittedName>
        <fullName evidence="4">E3 UFM1-protein ligase 1 homolog, related</fullName>
    </submittedName>
</protein>
<dbReference type="OrthoDB" id="10258297at2759"/>
<dbReference type="GO" id="GO:0005789">
    <property type="term" value="C:endoplasmic reticulum membrane"/>
    <property type="evidence" value="ECO:0007669"/>
    <property type="project" value="TreeGrafter"/>
</dbReference>
<reference evidence="4" key="4">
    <citation type="journal article" date="2015" name="PLoS ONE">
        <title>Comprehensive Evaluation of Toxoplasma gondii VEG and Neospora caninum LIV Genomes with Tachyzoite Stage Transcriptome and Proteome Defines Novel Transcript Features.</title>
        <authorList>
            <person name="Ramaprasad A."/>
            <person name="Mourier T."/>
            <person name="Naeem R."/>
            <person name="Malas T.B."/>
            <person name="Moussa E."/>
            <person name="Panigrahi A."/>
            <person name="Vermont S.J."/>
            <person name="Otto T.D."/>
            <person name="Wastling J."/>
            <person name="Pain A."/>
        </authorList>
    </citation>
    <scope>NUCLEOTIDE SEQUENCE</scope>
    <source>
        <strain evidence="4">Liverpool</strain>
    </source>
</reference>
<dbReference type="Pfam" id="PF09743">
    <property type="entry name" value="E3_UFM1_ligase"/>
    <property type="match status" value="1"/>
</dbReference>
<dbReference type="OMA" id="FPKDFWA"/>
<dbReference type="InParanoid" id="F0V8Q8"/>
<evidence type="ECO:0000259" key="2">
    <source>
        <dbReference type="Pfam" id="PF09743"/>
    </source>
</evidence>
<proteinExistence type="predicted"/>
<dbReference type="EMBL" id="LN714476">
    <property type="protein sequence ID" value="CEL64694.1"/>
    <property type="molecule type" value="Genomic_DNA"/>
</dbReference>
<dbReference type="GeneID" id="13446157"/>
<evidence type="ECO:0000256" key="1">
    <source>
        <dbReference type="SAM" id="MobiDB-lite"/>
    </source>
</evidence>
<dbReference type="PANTHER" id="PTHR31057:SF0">
    <property type="entry name" value="E3 UFM1-PROTEIN LIGASE 1"/>
    <property type="match status" value="1"/>
</dbReference>
<gene>
    <name evidence="4" type="ORF">BN1204_005750</name>
    <name evidence="3" type="ORF">NCLIV_005750</name>
</gene>
<feature type="region of interest" description="Disordered" evidence="1">
    <location>
        <begin position="739"/>
        <end position="759"/>
    </location>
</feature>
<dbReference type="EMBL" id="FR823382">
    <property type="protein sequence ID" value="CBZ50099.1"/>
    <property type="molecule type" value="Genomic_DNA"/>
</dbReference>
<dbReference type="GO" id="GO:0034976">
    <property type="term" value="P:response to endoplasmic reticulum stress"/>
    <property type="evidence" value="ECO:0007669"/>
    <property type="project" value="TreeGrafter"/>
</dbReference>
<accession>F0V8Q8</accession>
<reference evidence="5" key="3">
    <citation type="journal article" date="2012" name="PLoS Pathog.">
        <title>Comparative genomics of the apicomplexan parasites Toxoplasma gondii and Neospora caninum: Coccidia differing in host range and transmission strategy.</title>
        <authorList>
            <person name="Reid A.J."/>
            <person name="Vermont S.J."/>
            <person name="Cotton J.A."/>
            <person name="Harris D."/>
            <person name="Hill-Cawthorne G.A."/>
            <person name="Konen-Waisman S."/>
            <person name="Latham S.M."/>
            <person name="Mourier T."/>
            <person name="Norton R."/>
            <person name="Quail M.A."/>
            <person name="Sanders M."/>
            <person name="Shanmugam D."/>
            <person name="Sohal A."/>
            <person name="Wasmuth J.D."/>
            <person name="Brunk B."/>
            <person name="Grigg M.E."/>
            <person name="Howard J.C."/>
            <person name="Parkinson J."/>
            <person name="Roos D.S."/>
            <person name="Trees A.J."/>
            <person name="Berriman M."/>
            <person name="Pain A."/>
            <person name="Wastling J.M."/>
        </authorList>
    </citation>
    <scope>NUCLEOTIDE SEQUENCE [LARGE SCALE GENOMIC DNA]</scope>
    <source>
        <strain evidence="5">Liverpool</strain>
    </source>
</reference>
<dbReference type="RefSeq" id="XP_003880134.1">
    <property type="nucleotide sequence ID" value="XM_003880085.1"/>
</dbReference>
<feature type="region of interest" description="Disordered" evidence="1">
    <location>
        <begin position="392"/>
        <end position="453"/>
    </location>
</feature>
<dbReference type="GO" id="GO:1990592">
    <property type="term" value="P:protein K69-linked ufmylation"/>
    <property type="evidence" value="ECO:0007669"/>
    <property type="project" value="TreeGrafter"/>
</dbReference>
<reference evidence="3" key="2">
    <citation type="submission" date="2011-03" db="EMBL/GenBank/DDBJ databases">
        <title>Comparative genomics and transcriptomics of Neospora caninum and Toxoplasma gondii.</title>
        <authorList>
            <person name="Reid A.J."/>
            <person name="Sohal A."/>
            <person name="Harris D."/>
            <person name="Quail M."/>
            <person name="Sanders M."/>
            <person name="Berriman M."/>
            <person name="Wastling J.M."/>
            <person name="Pain A."/>
        </authorList>
    </citation>
    <scope>NUCLEOTIDE SEQUENCE</scope>
    <source>
        <strain evidence="3">Liverpool</strain>
    </source>
</reference>
<dbReference type="GO" id="GO:0016874">
    <property type="term" value="F:ligase activity"/>
    <property type="evidence" value="ECO:0007669"/>
    <property type="project" value="UniProtKB-KW"/>
</dbReference>
<keyword evidence="4" id="KW-0436">Ligase</keyword>
<sequence length="778" mass="83857">MVSLEELQRQFMAVQEAAPTQTLSERACVDIVVKLMEMKKIQLVTTTNGKEFVTFETLAQEIRTHLANQKGRVNVIEMATALGVSPDVVEAKTEELTRRSRHFMLLDGDLISTVYLNSLAAEIEELLEEKGQLTIAELSQKYSLPADFLRQEIHERLGTVIHGELRDQYLTTAHFSRRVESIVRGVLTGACRPVAVSAISTEFNLPNDSVTNAAVQLIRLGQLHGRLQSGLFTPACFSSGQSAKVTSFYKANAFVPFSLAKDCGFSDVHGLLQKELLDGIPLATVYVHPQLVAPLQANIQEAASAASWADVNSLLPSAFSPEDVRMLLLLATGEAAAGRKAGSSPSAASKKPLPVVAFEDGVVLSHGFLDVFCEAAAPFLAKKAASAAETAQAGGPTKHVEETSQAAGAPGDDSEEDGEGRSRRRGKGSRRGKAPEGEKKKKASAQAPASGASISLGDIEEACSGEAWAGENPLADLWITLPPHVQQRLWETVQARLNTHYQKCVADSRRSLREQQRVKTERKAANLQEEFETIVLAVKGLEALGILDDAKHPLVVHLFKSVVGPLLDSLVESAVAEATDEPPQVTAQNRRQCLEKARQTGADVESLLRACDIAQKRSGSDLVDALQGAAEDSHVLLLRLPDKRRMKQLVSSRKAASQAALSNSTACDPQGVLHAALGLLLAQRLFPHGSILFPKDFWALTTVWALLEKGETGAAAENGSKGSLALADVQPLWLAVSAEEEKTKGHGSDNDARGSDTLRAMESEASRLLDVFAERNQR</sequence>
<name>F0V8Q8_NEOCL</name>
<evidence type="ECO:0000313" key="4">
    <source>
        <dbReference type="EMBL" id="CEL64694.1"/>
    </source>
</evidence>
<evidence type="ECO:0000313" key="3">
    <source>
        <dbReference type="EMBL" id="CBZ50099.1"/>
    </source>
</evidence>
<dbReference type="Pfam" id="PF25870">
    <property type="entry name" value="WHD_UFL1_5th"/>
    <property type="match status" value="1"/>
</dbReference>